<evidence type="ECO:0000256" key="5">
    <source>
        <dbReference type="ARBA" id="ARBA00023315"/>
    </source>
</evidence>
<evidence type="ECO:0000256" key="2">
    <source>
        <dbReference type="ARBA" id="ARBA00022516"/>
    </source>
</evidence>
<keyword evidence="3 8" id="KW-0808">Transferase</keyword>
<accession>A0A1I2E4F2</accession>
<evidence type="ECO:0000313" key="10">
    <source>
        <dbReference type="Proteomes" id="UP000199690"/>
    </source>
</evidence>
<evidence type="ECO:0000313" key="8">
    <source>
        <dbReference type="EMBL" id="SEG60989.1"/>
    </source>
</evidence>
<dbReference type="Pfam" id="PF01553">
    <property type="entry name" value="Acyltransferase"/>
    <property type="match status" value="1"/>
</dbReference>
<dbReference type="SMART" id="SM00563">
    <property type="entry name" value="PlsC"/>
    <property type="match status" value="1"/>
</dbReference>
<comment type="pathway">
    <text evidence="1">Lipid metabolism.</text>
</comment>
<gene>
    <name evidence="8" type="ORF">SAMN02982929_02645</name>
    <name evidence="9" type="ORF">SAMN05216506_115120</name>
</gene>
<evidence type="ECO:0000313" key="11">
    <source>
        <dbReference type="Proteomes" id="UP000236729"/>
    </source>
</evidence>
<keyword evidence="6" id="KW-0812">Transmembrane</keyword>
<dbReference type="EMBL" id="FOME01000015">
    <property type="protein sequence ID" value="SFE87725.1"/>
    <property type="molecule type" value="Genomic_DNA"/>
</dbReference>
<dbReference type="GO" id="GO:0003841">
    <property type="term" value="F:1-acylglycerol-3-phosphate O-acyltransferase activity"/>
    <property type="evidence" value="ECO:0007669"/>
    <property type="project" value="TreeGrafter"/>
</dbReference>
<keyword evidence="2" id="KW-0444">Lipid biosynthesis</keyword>
<dbReference type="InterPro" id="IPR002123">
    <property type="entry name" value="Plipid/glycerol_acylTrfase"/>
</dbReference>
<evidence type="ECO:0000256" key="6">
    <source>
        <dbReference type="SAM" id="Phobius"/>
    </source>
</evidence>
<feature type="transmembrane region" description="Helical" evidence="6">
    <location>
        <begin position="30"/>
        <end position="54"/>
    </location>
</feature>
<reference evidence="10 11" key="2">
    <citation type="submission" date="2016-10" db="EMBL/GenBank/DDBJ databases">
        <authorList>
            <person name="Varghese N."/>
            <person name="Submissions S."/>
        </authorList>
    </citation>
    <scope>NUCLEOTIDE SEQUENCE [LARGE SCALE GENOMIC DNA]</scope>
    <source>
        <strain evidence="11">ATCC 20501</strain>
        <strain evidence="9 10">CGMCC 4.3529</strain>
    </source>
</reference>
<dbReference type="GO" id="GO:0006654">
    <property type="term" value="P:phosphatidic acid biosynthetic process"/>
    <property type="evidence" value="ECO:0007669"/>
    <property type="project" value="TreeGrafter"/>
</dbReference>
<dbReference type="Proteomes" id="UP000199690">
    <property type="component" value="Unassembled WGS sequence"/>
</dbReference>
<dbReference type="PANTHER" id="PTHR10434:SF64">
    <property type="entry name" value="1-ACYL-SN-GLYCEROL-3-PHOSPHATE ACYLTRANSFERASE-RELATED"/>
    <property type="match status" value="1"/>
</dbReference>
<keyword evidence="6" id="KW-1133">Transmembrane helix</keyword>
<keyword evidence="4" id="KW-0443">Lipid metabolism</keyword>
<evidence type="ECO:0000256" key="1">
    <source>
        <dbReference type="ARBA" id="ARBA00005189"/>
    </source>
</evidence>
<dbReference type="SUPFAM" id="SSF69593">
    <property type="entry name" value="Glycerol-3-phosphate (1)-acyltransferase"/>
    <property type="match status" value="1"/>
</dbReference>
<proteinExistence type="predicted"/>
<keyword evidence="5 8" id="KW-0012">Acyltransferase</keyword>
<dbReference type="Proteomes" id="UP000236729">
    <property type="component" value="Unassembled WGS sequence"/>
</dbReference>
<reference evidence="8" key="1">
    <citation type="submission" date="2016-10" db="EMBL/GenBank/DDBJ databases">
        <authorList>
            <person name="de Groot N.N."/>
        </authorList>
    </citation>
    <scope>NUCLEOTIDE SEQUENCE [LARGE SCALE GENOMIC DNA]</scope>
    <source>
        <strain evidence="8">ATCC 20501</strain>
    </source>
</reference>
<dbReference type="AlphaFoldDB" id="A0A1H6BJS6"/>
<accession>A0A1H6BJS6</accession>
<evidence type="ECO:0000256" key="3">
    <source>
        <dbReference type="ARBA" id="ARBA00022679"/>
    </source>
</evidence>
<evidence type="ECO:0000256" key="4">
    <source>
        <dbReference type="ARBA" id="ARBA00023098"/>
    </source>
</evidence>
<organism evidence="8 11">
    <name type="scientific">Saccharopolyspora kobensis</name>
    <dbReference type="NCBI Taxonomy" id="146035"/>
    <lineage>
        <taxon>Bacteria</taxon>
        <taxon>Bacillati</taxon>
        <taxon>Actinomycetota</taxon>
        <taxon>Actinomycetes</taxon>
        <taxon>Pseudonocardiales</taxon>
        <taxon>Pseudonocardiaceae</taxon>
        <taxon>Saccharopolyspora</taxon>
    </lineage>
</organism>
<dbReference type="CDD" id="cd07989">
    <property type="entry name" value="LPLAT_AGPAT-like"/>
    <property type="match status" value="1"/>
</dbReference>
<protein>
    <submittedName>
        <fullName evidence="8">1-acyl-sn-glycerol-3-phosphate acyltransferases</fullName>
    </submittedName>
</protein>
<dbReference type="PANTHER" id="PTHR10434">
    <property type="entry name" value="1-ACYL-SN-GLYCEROL-3-PHOSPHATE ACYLTRANSFERASE"/>
    <property type="match status" value="1"/>
</dbReference>
<sequence length="279" mass="29794">MNHPWMPVSPCGDQCMPPRDREDEVGLLHLLLRLGGVVGLLLGGCVLALVLPVLGPVRRQQAMVAWFRALLRALGIRMVLDGGMTAGGALVVSNHVSWLDIVALQVLCPMRMLAKVEVGSWPVLGSLAGRAGTVYIDRERLSALPDSVRTIADELRAGAVIGAFPEGTTWCGREIGTFRPAVFQAALDAGARMQPVALRFRDRAGRFTTAAAFLGETTLVSSVLAVARTRGLVVELVVLPELHGSDRRELARRARESIAMASGATHGHRVEQPGHGLAA</sequence>
<evidence type="ECO:0000313" key="9">
    <source>
        <dbReference type="EMBL" id="SFE87725.1"/>
    </source>
</evidence>
<keyword evidence="6" id="KW-0472">Membrane</keyword>
<evidence type="ECO:0000259" key="7">
    <source>
        <dbReference type="SMART" id="SM00563"/>
    </source>
</evidence>
<name>A0A1H6BJS6_9PSEU</name>
<keyword evidence="10" id="KW-1185">Reference proteome</keyword>
<feature type="domain" description="Phospholipid/glycerol acyltransferase" evidence="7">
    <location>
        <begin position="89"/>
        <end position="201"/>
    </location>
</feature>
<dbReference type="EMBL" id="FNVB01000004">
    <property type="protein sequence ID" value="SEG60989.1"/>
    <property type="molecule type" value="Genomic_DNA"/>
</dbReference>